<dbReference type="PROSITE" id="PS50111">
    <property type="entry name" value="CHEMOTAXIS_TRANSDUC_2"/>
    <property type="match status" value="1"/>
</dbReference>
<feature type="transmembrane region" description="Helical" evidence="6">
    <location>
        <begin position="65"/>
        <end position="86"/>
    </location>
</feature>
<dbReference type="PANTHER" id="PTHR32089">
    <property type="entry name" value="METHYL-ACCEPTING CHEMOTAXIS PROTEIN MCPB"/>
    <property type="match status" value="1"/>
</dbReference>
<accession>A0A1I1TR44</accession>
<dbReference type="GO" id="GO:0006935">
    <property type="term" value="P:chemotaxis"/>
    <property type="evidence" value="ECO:0007669"/>
    <property type="project" value="InterPro"/>
</dbReference>
<evidence type="ECO:0000256" key="6">
    <source>
        <dbReference type="SAM" id="Phobius"/>
    </source>
</evidence>
<comment type="similarity">
    <text evidence="3">Belongs to the methyl-accepting chemotaxis (MCP) protein family.</text>
</comment>
<feature type="region of interest" description="Disordered" evidence="5">
    <location>
        <begin position="258"/>
        <end position="285"/>
    </location>
</feature>
<feature type="transmembrane region" description="Helical" evidence="6">
    <location>
        <begin position="120"/>
        <end position="139"/>
    </location>
</feature>
<dbReference type="Pfam" id="PF00015">
    <property type="entry name" value="MCPsignal"/>
    <property type="match status" value="1"/>
</dbReference>
<keyword evidence="9" id="KW-1185">Reference proteome</keyword>
<dbReference type="GO" id="GO:0007165">
    <property type="term" value="P:signal transduction"/>
    <property type="evidence" value="ECO:0007669"/>
    <property type="project" value="UniProtKB-KW"/>
</dbReference>
<feature type="transmembrane region" description="Helical" evidence="6">
    <location>
        <begin position="151"/>
        <end position="179"/>
    </location>
</feature>
<feature type="transmembrane region" description="Helical" evidence="6">
    <location>
        <begin position="25"/>
        <end position="45"/>
    </location>
</feature>
<dbReference type="CDD" id="cd11386">
    <property type="entry name" value="MCP_signal"/>
    <property type="match status" value="1"/>
</dbReference>
<reference evidence="8 9" key="1">
    <citation type="submission" date="2016-10" db="EMBL/GenBank/DDBJ databases">
        <authorList>
            <person name="de Groot N.N."/>
        </authorList>
    </citation>
    <scope>NUCLEOTIDE SEQUENCE [LARGE SCALE GENOMIC DNA]</scope>
    <source>
        <strain evidence="8 9">HL3</strain>
    </source>
</reference>
<dbReference type="SUPFAM" id="SSF58104">
    <property type="entry name" value="Methyl-accepting chemotaxis protein (MCP) signaling domain"/>
    <property type="match status" value="1"/>
</dbReference>
<keyword evidence="6" id="KW-1133">Transmembrane helix</keyword>
<protein>
    <submittedName>
        <fullName evidence="8">Methyl-accepting chemotaxis protein</fullName>
    </submittedName>
</protein>
<dbReference type="PRINTS" id="PR00260">
    <property type="entry name" value="CHEMTRNSDUCR"/>
</dbReference>
<keyword evidence="6" id="KW-0812">Transmembrane</keyword>
<dbReference type="GO" id="GO:0016020">
    <property type="term" value="C:membrane"/>
    <property type="evidence" value="ECO:0007669"/>
    <property type="project" value="UniProtKB-SubCell"/>
</dbReference>
<dbReference type="Proteomes" id="UP000198611">
    <property type="component" value="Unassembled WGS sequence"/>
</dbReference>
<dbReference type="InterPro" id="IPR004090">
    <property type="entry name" value="Chemotax_Me-accpt_rcpt"/>
</dbReference>
<keyword evidence="6" id="KW-0472">Membrane</keyword>
<evidence type="ECO:0000256" key="3">
    <source>
        <dbReference type="ARBA" id="ARBA00029447"/>
    </source>
</evidence>
<evidence type="ECO:0000313" key="8">
    <source>
        <dbReference type="EMBL" id="SFD58933.1"/>
    </source>
</evidence>
<evidence type="ECO:0000259" key="7">
    <source>
        <dbReference type="PROSITE" id="PS50111"/>
    </source>
</evidence>
<name>A0A1I1TR44_9GAMM</name>
<evidence type="ECO:0000256" key="5">
    <source>
        <dbReference type="SAM" id="MobiDB-lite"/>
    </source>
</evidence>
<dbReference type="STRING" id="1123397.SAMN05660831_01919"/>
<organism evidence="8 9">
    <name type="scientific">Thiohalospira halophila DSM 15071</name>
    <dbReference type="NCBI Taxonomy" id="1123397"/>
    <lineage>
        <taxon>Bacteria</taxon>
        <taxon>Pseudomonadati</taxon>
        <taxon>Pseudomonadota</taxon>
        <taxon>Gammaproteobacteria</taxon>
        <taxon>Thiohalospirales</taxon>
        <taxon>Thiohalospiraceae</taxon>
        <taxon>Thiohalospira</taxon>
    </lineage>
</organism>
<dbReference type="PANTHER" id="PTHR32089:SF112">
    <property type="entry name" value="LYSOZYME-LIKE PROTEIN-RELATED"/>
    <property type="match status" value="1"/>
</dbReference>
<evidence type="ECO:0000313" key="9">
    <source>
        <dbReference type="Proteomes" id="UP000198611"/>
    </source>
</evidence>
<dbReference type="InterPro" id="IPR004089">
    <property type="entry name" value="MCPsignal_dom"/>
</dbReference>
<feature type="compositionally biased region" description="Low complexity" evidence="5">
    <location>
        <begin position="263"/>
        <end position="274"/>
    </location>
</feature>
<dbReference type="SMART" id="SM00283">
    <property type="entry name" value="MA"/>
    <property type="match status" value="1"/>
</dbReference>
<comment type="subcellular location">
    <subcellularLocation>
        <location evidence="1">Membrane</location>
    </subcellularLocation>
</comment>
<keyword evidence="2 4" id="KW-0807">Transducer</keyword>
<dbReference type="OrthoDB" id="9781845at2"/>
<dbReference type="GO" id="GO:0004888">
    <property type="term" value="F:transmembrane signaling receptor activity"/>
    <property type="evidence" value="ECO:0007669"/>
    <property type="project" value="InterPro"/>
</dbReference>
<sequence length="510" mass="54092">MSEQQRIDAAIAEQTTATRRRYDRILWLLILAHLPLTMGLVPLGYGTWGFAAAGSLLLGAIATGAWFTLAGTRTFGIVAAILLMGLSAVMIQSQLGRIEMHFHIFGALALLLIYRDWLPLVAAAAVIAVHHVVLTYLQLEGIQLGDMPVMIFSYGCNWGITALHAAFVVFETAILVYYAHLLAGEQYTSAGINAAVRAIEEDRDLTFSVPGEESDPTARAFNQTMAAFAGLARQTRESAEDIANEAGGLADSARHTDELARGQQSQASQAASSATEMSQSIQEVAASAQATADAASTANDHANAGAGTVEQSVADSRKLGDAMSRAGDSVNQLADKAGNINKMVEVIRGISEQTNLLALNAAIEAARAGEAGRGFAVVADEVRNLAQRSQQSTEEIEQTINEVQGQTHTTVEQIEEARGIAATNADNMQSVNEAFQNVVDAVSDISQRTSAIASATEEQSTAAEHIAETVETISGQGASLTSTAEQDSQRVETLRELSRTLAERAGAYRT</sequence>
<evidence type="ECO:0000256" key="4">
    <source>
        <dbReference type="PROSITE-ProRule" id="PRU00284"/>
    </source>
</evidence>
<evidence type="ECO:0000256" key="1">
    <source>
        <dbReference type="ARBA" id="ARBA00004370"/>
    </source>
</evidence>
<dbReference type="FunFam" id="1.10.287.950:FF:000001">
    <property type="entry name" value="Methyl-accepting chemotaxis sensory transducer"/>
    <property type="match status" value="1"/>
</dbReference>
<gene>
    <name evidence="8" type="ORF">SAMN05660831_01919</name>
</gene>
<dbReference type="EMBL" id="FOMJ01000006">
    <property type="protein sequence ID" value="SFD58933.1"/>
    <property type="molecule type" value="Genomic_DNA"/>
</dbReference>
<dbReference type="Gene3D" id="1.10.287.950">
    <property type="entry name" value="Methyl-accepting chemotaxis protein"/>
    <property type="match status" value="1"/>
</dbReference>
<evidence type="ECO:0000256" key="2">
    <source>
        <dbReference type="ARBA" id="ARBA00023224"/>
    </source>
</evidence>
<proteinExistence type="inferred from homology"/>
<dbReference type="AlphaFoldDB" id="A0A1I1TR44"/>
<feature type="domain" description="Methyl-accepting transducer" evidence="7">
    <location>
        <begin position="238"/>
        <end position="474"/>
    </location>
</feature>